<accession>A0A2K4MLT1</accession>
<keyword evidence="3" id="KW-1185">Reference proteome</keyword>
<reference evidence="2 3" key="1">
    <citation type="submission" date="2018-01" db="EMBL/GenBank/DDBJ databases">
        <title>Genomic Sequence of Chromobacterium MWU13-2610 from wild cranberry bogs within the Cape Cod National Seashore.</title>
        <authorList>
            <person name="O'Hara-Hanley K."/>
            <person name="Soby S."/>
            <person name="Harrison A."/>
        </authorList>
    </citation>
    <scope>NUCLEOTIDE SEQUENCE [LARGE SCALE GENOMIC DNA]</scope>
    <source>
        <strain evidence="2 3">MWU13-2610</strain>
    </source>
</reference>
<comment type="caution">
    <text evidence="2">The sequence shown here is derived from an EMBL/GenBank/DDBJ whole genome shotgun (WGS) entry which is preliminary data.</text>
</comment>
<name>A0A2K4MLT1_9NEIS</name>
<evidence type="ECO:0000313" key="3">
    <source>
        <dbReference type="Proteomes" id="UP000236416"/>
    </source>
</evidence>
<sequence length="108" mass="11546">MHECSKGRAYAMTNLRGGPAARKHVMGLAKRKLVAMAMAAAKYVDHCRREAAPRLLPQNDADCRGIGRRGQALCAANKTSLENLGQGAPRQAVPTVRQGGATQDQAFC</sequence>
<evidence type="ECO:0000256" key="1">
    <source>
        <dbReference type="SAM" id="MobiDB-lite"/>
    </source>
</evidence>
<gene>
    <name evidence="2" type="ORF">C2134_13880</name>
</gene>
<feature type="region of interest" description="Disordered" evidence="1">
    <location>
        <begin position="84"/>
        <end position="108"/>
    </location>
</feature>
<dbReference type="EMBL" id="PPTF01000066">
    <property type="protein sequence ID" value="POA98044.1"/>
    <property type="molecule type" value="Genomic_DNA"/>
</dbReference>
<dbReference type="AlphaFoldDB" id="A0A2K4MLT1"/>
<organism evidence="2 3">
    <name type="scientific">Chromobacterium sinusclupearum</name>
    <dbReference type="NCBI Taxonomy" id="2077146"/>
    <lineage>
        <taxon>Bacteria</taxon>
        <taxon>Pseudomonadati</taxon>
        <taxon>Pseudomonadota</taxon>
        <taxon>Betaproteobacteria</taxon>
        <taxon>Neisseriales</taxon>
        <taxon>Chromobacteriaceae</taxon>
        <taxon>Chromobacterium</taxon>
    </lineage>
</organism>
<protein>
    <submittedName>
        <fullName evidence="2">Uncharacterized protein</fullName>
    </submittedName>
</protein>
<dbReference type="Proteomes" id="UP000236416">
    <property type="component" value="Unassembled WGS sequence"/>
</dbReference>
<proteinExistence type="predicted"/>
<evidence type="ECO:0000313" key="2">
    <source>
        <dbReference type="EMBL" id="POA98044.1"/>
    </source>
</evidence>